<dbReference type="InParanoid" id="A0A672PTB5"/>
<proteinExistence type="inferred from homology"/>
<dbReference type="GO" id="GO:0005886">
    <property type="term" value="C:plasma membrane"/>
    <property type="evidence" value="ECO:0007669"/>
    <property type="project" value="UniProtKB-SubCell"/>
</dbReference>
<dbReference type="OMA" id="KARMQNV"/>
<evidence type="ECO:0000259" key="11">
    <source>
        <dbReference type="Pfam" id="PF01490"/>
    </source>
</evidence>
<feature type="transmembrane region" description="Helical" evidence="10">
    <location>
        <begin position="415"/>
        <end position="441"/>
    </location>
</feature>
<dbReference type="Ensembl" id="ENSSGRT00000071530.1">
    <property type="protein sequence ID" value="ENSSGRP00000067104.1"/>
    <property type="gene ID" value="ENSSGRG00000034458.1"/>
</dbReference>
<evidence type="ECO:0000256" key="4">
    <source>
        <dbReference type="ARBA" id="ARBA00022475"/>
    </source>
</evidence>
<dbReference type="InterPro" id="IPR013057">
    <property type="entry name" value="AA_transpt_TM"/>
</dbReference>
<dbReference type="Pfam" id="PF01490">
    <property type="entry name" value="Aa_trans"/>
    <property type="match status" value="1"/>
</dbReference>
<evidence type="ECO:0000313" key="13">
    <source>
        <dbReference type="Proteomes" id="UP000472262"/>
    </source>
</evidence>
<dbReference type="Proteomes" id="UP000472262">
    <property type="component" value="Unassembled WGS sequence"/>
</dbReference>
<feature type="transmembrane region" description="Helical" evidence="10">
    <location>
        <begin position="270"/>
        <end position="294"/>
    </location>
</feature>
<organism evidence="12 13">
    <name type="scientific">Sinocyclocheilus grahami</name>
    <name type="common">Dianchi golden-line fish</name>
    <name type="synonym">Barbus grahami</name>
    <dbReference type="NCBI Taxonomy" id="75366"/>
    <lineage>
        <taxon>Eukaryota</taxon>
        <taxon>Metazoa</taxon>
        <taxon>Chordata</taxon>
        <taxon>Craniata</taxon>
        <taxon>Vertebrata</taxon>
        <taxon>Euteleostomi</taxon>
        <taxon>Actinopterygii</taxon>
        <taxon>Neopterygii</taxon>
        <taxon>Teleostei</taxon>
        <taxon>Ostariophysi</taxon>
        <taxon>Cypriniformes</taxon>
        <taxon>Cyprinidae</taxon>
        <taxon>Cyprininae</taxon>
        <taxon>Sinocyclocheilus</taxon>
    </lineage>
</organism>
<evidence type="ECO:0000256" key="1">
    <source>
        <dbReference type="ARBA" id="ARBA00004651"/>
    </source>
</evidence>
<feature type="transmembrane region" description="Helical" evidence="10">
    <location>
        <begin position="381"/>
        <end position="403"/>
    </location>
</feature>
<evidence type="ECO:0000256" key="2">
    <source>
        <dbReference type="ARBA" id="ARBA00008066"/>
    </source>
</evidence>
<feature type="transmembrane region" description="Helical" evidence="10">
    <location>
        <begin position="354"/>
        <end position="375"/>
    </location>
</feature>
<keyword evidence="3" id="KW-0813">Transport</keyword>
<feature type="transmembrane region" description="Helical" evidence="10">
    <location>
        <begin position="180"/>
        <end position="201"/>
    </location>
</feature>
<evidence type="ECO:0000256" key="6">
    <source>
        <dbReference type="ARBA" id="ARBA00022970"/>
    </source>
</evidence>
<keyword evidence="13" id="KW-1185">Reference proteome</keyword>
<sequence>MWKNDANGSVQTGSEYERIGEESRPLLAQGAQARGASFWSSAFNLMNAIMGSGILGLSYAMANTGIIGFSILLLVVSSLAAYSIHLLLLLCDKTGINSYEALGERAFNRPGKLVCIMCCHSPSLAMSTYLFILKSEMPAAITGFMSTETSGKWFEDGVTLLILVTLIVVLPLALLPKIGFLGYTSSLAFIFMLFFTVVVVVKKWSIPCPLPINSTVSLSLNTSECTPQMFVISSKSAYAVPTMAFSFLCHTAVLPIYCELHRPTKQRMQRVANVSIFLSFVMYLISALFGYLTFYTHVESELLLGYDTYLPRDVVVMSVRLAILLAVLFTVPLIHFPARKALLMLCRGEREFSWLFHSLSCFFVLTLVLLLAIFVPDIRNVFGVVGSTTSTCLLFVYPGMFYLRISSEPIRSLNSAGAFFLMVIGLVVGVLSLCVIIVSWVQGP</sequence>
<dbReference type="PANTHER" id="PTHR22950">
    <property type="entry name" value="AMINO ACID TRANSPORTER"/>
    <property type="match status" value="1"/>
</dbReference>
<evidence type="ECO:0000313" key="12">
    <source>
        <dbReference type="Ensembl" id="ENSSGRP00000067104.1"/>
    </source>
</evidence>
<feature type="domain" description="Amino acid transporter transmembrane" evidence="11">
    <location>
        <begin position="35"/>
        <end position="437"/>
    </location>
</feature>
<keyword evidence="9" id="KW-1015">Disulfide bond</keyword>
<keyword evidence="4" id="KW-1003">Cell membrane</keyword>
<evidence type="ECO:0000256" key="8">
    <source>
        <dbReference type="ARBA" id="ARBA00023136"/>
    </source>
</evidence>
<name>A0A672PTB5_SINGR</name>
<evidence type="ECO:0000256" key="10">
    <source>
        <dbReference type="SAM" id="Phobius"/>
    </source>
</evidence>
<protein>
    <submittedName>
        <fullName evidence="12">Solute carrier family 38 member 6</fullName>
    </submittedName>
</protein>
<keyword evidence="8 10" id="KW-0472">Membrane</keyword>
<reference evidence="12" key="1">
    <citation type="submission" date="2025-08" db="UniProtKB">
        <authorList>
            <consortium name="Ensembl"/>
        </authorList>
    </citation>
    <scope>IDENTIFICATION</scope>
</reference>
<evidence type="ECO:0000256" key="7">
    <source>
        <dbReference type="ARBA" id="ARBA00022989"/>
    </source>
</evidence>
<feature type="transmembrane region" description="Helical" evidence="10">
    <location>
        <begin position="66"/>
        <end position="90"/>
    </location>
</feature>
<accession>A0A672PTB5</accession>
<comment type="subcellular location">
    <subcellularLocation>
        <location evidence="1">Cell membrane</location>
        <topology evidence="1">Multi-pass membrane protein</topology>
    </subcellularLocation>
</comment>
<dbReference type="FunCoup" id="A0A672PTB5">
    <property type="interactions" value="247"/>
</dbReference>
<feature type="transmembrane region" description="Helical" evidence="10">
    <location>
        <begin position="42"/>
        <end position="60"/>
    </location>
</feature>
<evidence type="ECO:0000256" key="5">
    <source>
        <dbReference type="ARBA" id="ARBA00022692"/>
    </source>
</evidence>
<feature type="transmembrane region" description="Helical" evidence="10">
    <location>
        <begin position="238"/>
        <end position="258"/>
    </location>
</feature>
<dbReference type="PANTHER" id="PTHR22950:SF366">
    <property type="entry name" value="SODIUM-COUPLED NEUTRAL AMINO ACID TRANSPORTER 6-RELATED"/>
    <property type="match status" value="1"/>
</dbReference>
<keyword evidence="6" id="KW-0029">Amino-acid transport</keyword>
<dbReference type="AlphaFoldDB" id="A0A672PTB5"/>
<dbReference type="GO" id="GO:0015186">
    <property type="term" value="F:L-glutamine transmembrane transporter activity"/>
    <property type="evidence" value="ECO:0007669"/>
    <property type="project" value="TreeGrafter"/>
</dbReference>
<evidence type="ECO:0000256" key="9">
    <source>
        <dbReference type="ARBA" id="ARBA00023157"/>
    </source>
</evidence>
<feature type="transmembrane region" description="Helical" evidence="10">
    <location>
        <begin position="314"/>
        <end position="334"/>
    </location>
</feature>
<evidence type="ECO:0000256" key="3">
    <source>
        <dbReference type="ARBA" id="ARBA00022448"/>
    </source>
</evidence>
<feature type="transmembrane region" description="Helical" evidence="10">
    <location>
        <begin position="153"/>
        <end position="173"/>
    </location>
</feature>
<reference evidence="12" key="2">
    <citation type="submission" date="2025-09" db="UniProtKB">
        <authorList>
            <consortium name="Ensembl"/>
        </authorList>
    </citation>
    <scope>IDENTIFICATION</scope>
</reference>
<keyword evidence="7 10" id="KW-1133">Transmembrane helix</keyword>
<feature type="transmembrane region" description="Helical" evidence="10">
    <location>
        <begin position="111"/>
        <end position="133"/>
    </location>
</feature>
<comment type="similarity">
    <text evidence="2">Belongs to the amino acid/polyamine transporter 2 family.</text>
</comment>
<keyword evidence="5 10" id="KW-0812">Transmembrane</keyword>